<feature type="transmembrane region" description="Helical" evidence="10">
    <location>
        <begin position="47"/>
        <end position="65"/>
    </location>
</feature>
<feature type="transmembrane region" description="Helical" evidence="10">
    <location>
        <begin position="71"/>
        <end position="94"/>
    </location>
</feature>
<evidence type="ECO:0000256" key="5">
    <source>
        <dbReference type="ARBA" id="ARBA00022597"/>
    </source>
</evidence>
<reference evidence="12" key="1">
    <citation type="journal article" date="2019" name="Sci. Rep.">
        <title>Draft genome of Tanacetum cinerariifolium, the natural source of mosquito coil.</title>
        <authorList>
            <person name="Yamashiro T."/>
            <person name="Shiraishi A."/>
            <person name="Satake H."/>
            <person name="Nakayama K."/>
        </authorList>
    </citation>
    <scope>NUCLEOTIDE SEQUENCE</scope>
</reference>
<dbReference type="EMBL" id="BKCJ010005433">
    <property type="protein sequence ID" value="GEU66723.1"/>
    <property type="molecule type" value="Genomic_DNA"/>
</dbReference>
<feature type="region of interest" description="Disordered" evidence="11">
    <location>
        <begin position="222"/>
        <end position="241"/>
    </location>
</feature>
<dbReference type="FunFam" id="1.20.1280.290:FF:000003">
    <property type="entry name" value="Bidirectional sugar transporter SWEET"/>
    <property type="match status" value="1"/>
</dbReference>
<proteinExistence type="inferred from homology"/>
<accession>A0A6L2LY45</accession>
<dbReference type="InterPro" id="IPR004316">
    <property type="entry name" value="SWEET_rpt"/>
</dbReference>
<gene>
    <name evidence="12" type="ORF">Tci_038701</name>
</gene>
<evidence type="ECO:0000256" key="4">
    <source>
        <dbReference type="ARBA" id="ARBA00022475"/>
    </source>
</evidence>
<keyword evidence="3 10" id="KW-0813">Transport</keyword>
<keyword evidence="8 10" id="KW-1133">Transmembrane helix</keyword>
<dbReference type="PANTHER" id="PTHR10791:SF134">
    <property type="entry name" value="BIDIRECTIONAL SUGAR TRANSPORTER SWEET9"/>
    <property type="match status" value="1"/>
</dbReference>
<comment type="function">
    <text evidence="10">Mediates both low-affinity uptake and efflux of sugar across the membrane.</text>
</comment>
<feature type="transmembrane region" description="Helical" evidence="10">
    <location>
        <begin position="106"/>
        <end position="126"/>
    </location>
</feature>
<keyword evidence="9 10" id="KW-0472">Membrane</keyword>
<dbReference type="AlphaFoldDB" id="A0A6L2LY45"/>
<evidence type="ECO:0000256" key="2">
    <source>
        <dbReference type="ARBA" id="ARBA00007809"/>
    </source>
</evidence>
<sequence length="260" mass="29504">MLAYLNAHVLAIVFGLLGNIISFLVFLAPIPTFYKIYRKKSSEGYQAIPYMVALFSAALLLYYAFLKTNAFMIITINAFGCFIELTYLAVYLLYAPTSSKISTIKCILLFNIGGIGAVMVCSLLFVKDRQTRVEVVGWICAVINLAVFAAPLSIMRKVIRTKSVEYMPFGLSFFLTLCATAWFFYGFFVNDFYIAVPNIAGFLLGIAQMILYCVYKDSDKPLDKDRTRKPNKKSTDREDHEVEVIVCDNHPQQQQHQQHQ</sequence>
<keyword evidence="7" id="KW-0677">Repeat</keyword>
<dbReference type="GO" id="GO:0005886">
    <property type="term" value="C:plasma membrane"/>
    <property type="evidence" value="ECO:0007669"/>
    <property type="project" value="UniProtKB-SubCell"/>
</dbReference>
<keyword evidence="4" id="KW-1003">Cell membrane</keyword>
<comment type="similarity">
    <text evidence="2 10">Belongs to the SWEET sugar transporter family.</text>
</comment>
<keyword evidence="6 10" id="KW-0812">Transmembrane</keyword>
<feature type="transmembrane region" description="Helical" evidence="10">
    <location>
        <begin position="194"/>
        <end position="215"/>
    </location>
</feature>
<evidence type="ECO:0000256" key="9">
    <source>
        <dbReference type="ARBA" id="ARBA00023136"/>
    </source>
</evidence>
<evidence type="ECO:0000256" key="7">
    <source>
        <dbReference type="ARBA" id="ARBA00022737"/>
    </source>
</evidence>
<dbReference type="FunFam" id="1.20.1280.290:FF:000001">
    <property type="entry name" value="Bidirectional sugar transporter SWEET"/>
    <property type="match status" value="1"/>
</dbReference>
<comment type="subcellular location">
    <subcellularLocation>
        <location evidence="1 10">Cell membrane</location>
        <topology evidence="1 10">Multi-pass membrane protein</topology>
    </subcellularLocation>
</comment>
<evidence type="ECO:0000256" key="1">
    <source>
        <dbReference type="ARBA" id="ARBA00004651"/>
    </source>
</evidence>
<evidence type="ECO:0000256" key="8">
    <source>
        <dbReference type="ARBA" id="ARBA00022989"/>
    </source>
</evidence>
<dbReference type="GO" id="GO:0051119">
    <property type="term" value="F:sugar transmembrane transporter activity"/>
    <property type="evidence" value="ECO:0007669"/>
    <property type="project" value="InterPro"/>
</dbReference>
<evidence type="ECO:0000256" key="11">
    <source>
        <dbReference type="SAM" id="MobiDB-lite"/>
    </source>
</evidence>
<evidence type="ECO:0000256" key="6">
    <source>
        <dbReference type="ARBA" id="ARBA00022692"/>
    </source>
</evidence>
<protein>
    <recommendedName>
        <fullName evidence="10">Bidirectional sugar transporter SWEET</fullName>
    </recommendedName>
</protein>
<feature type="transmembrane region" description="Helical" evidence="10">
    <location>
        <begin position="166"/>
        <end position="188"/>
    </location>
</feature>
<organism evidence="12">
    <name type="scientific">Tanacetum cinerariifolium</name>
    <name type="common">Dalmatian daisy</name>
    <name type="synonym">Chrysanthemum cinerariifolium</name>
    <dbReference type="NCBI Taxonomy" id="118510"/>
    <lineage>
        <taxon>Eukaryota</taxon>
        <taxon>Viridiplantae</taxon>
        <taxon>Streptophyta</taxon>
        <taxon>Embryophyta</taxon>
        <taxon>Tracheophyta</taxon>
        <taxon>Spermatophyta</taxon>
        <taxon>Magnoliopsida</taxon>
        <taxon>eudicotyledons</taxon>
        <taxon>Gunneridae</taxon>
        <taxon>Pentapetalae</taxon>
        <taxon>asterids</taxon>
        <taxon>campanulids</taxon>
        <taxon>Asterales</taxon>
        <taxon>Asteraceae</taxon>
        <taxon>Asteroideae</taxon>
        <taxon>Anthemideae</taxon>
        <taxon>Anthemidinae</taxon>
        <taxon>Tanacetum</taxon>
    </lineage>
</organism>
<dbReference type="Pfam" id="PF03083">
    <property type="entry name" value="MtN3_slv"/>
    <property type="match status" value="2"/>
</dbReference>
<dbReference type="PANTHER" id="PTHR10791">
    <property type="entry name" value="RAG1-ACTIVATING PROTEIN 1"/>
    <property type="match status" value="1"/>
</dbReference>
<evidence type="ECO:0000256" key="10">
    <source>
        <dbReference type="RuleBase" id="RU910715"/>
    </source>
</evidence>
<dbReference type="InterPro" id="IPR047664">
    <property type="entry name" value="SWEET"/>
</dbReference>
<evidence type="ECO:0000256" key="3">
    <source>
        <dbReference type="ARBA" id="ARBA00022448"/>
    </source>
</evidence>
<keyword evidence="5 10" id="KW-0762">Sugar transport</keyword>
<comment type="caution">
    <text evidence="12">The sequence shown here is derived from an EMBL/GenBank/DDBJ whole genome shotgun (WGS) entry which is preliminary data.</text>
</comment>
<feature type="transmembrane region" description="Helical" evidence="10">
    <location>
        <begin position="6"/>
        <end position="27"/>
    </location>
</feature>
<dbReference type="Gene3D" id="1.20.1280.290">
    <property type="match status" value="2"/>
</dbReference>
<evidence type="ECO:0000313" key="12">
    <source>
        <dbReference type="EMBL" id="GEU66723.1"/>
    </source>
</evidence>
<name>A0A6L2LY45_TANCI</name>
<feature type="transmembrane region" description="Helical" evidence="10">
    <location>
        <begin position="132"/>
        <end position="154"/>
    </location>
</feature>